<dbReference type="SUPFAM" id="SSF52540">
    <property type="entry name" value="P-loop containing nucleoside triphosphate hydrolases"/>
    <property type="match status" value="1"/>
</dbReference>
<accession>A0ABN2TGZ2</accession>
<name>A0ABN2TGZ2_9MICO</name>
<evidence type="ECO:0000259" key="5">
    <source>
        <dbReference type="Pfam" id="PF13476"/>
    </source>
</evidence>
<reference evidence="6 7" key="1">
    <citation type="journal article" date="2019" name="Int. J. Syst. Evol. Microbiol.">
        <title>The Global Catalogue of Microorganisms (GCM) 10K type strain sequencing project: providing services to taxonomists for standard genome sequencing and annotation.</title>
        <authorList>
            <consortium name="The Broad Institute Genomics Platform"/>
            <consortium name="The Broad Institute Genome Sequencing Center for Infectious Disease"/>
            <person name="Wu L."/>
            <person name="Ma J."/>
        </authorList>
    </citation>
    <scope>NUCLEOTIDE SEQUENCE [LARGE SCALE GENOMIC DNA]</scope>
    <source>
        <strain evidence="6 7">JCM 14546</strain>
    </source>
</reference>
<evidence type="ECO:0000313" key="6">
    <source>
        <dbReference type="EMBL" id="GAA2009164.1"/>
    </source>
</evidence>
<dbReference type="InterPro" id="IPR038729">
    <property type="entry name" value="Rad50/SbcC_AAA"/>
</dbReference>
<comment type="caution">
    <text evidence="6">The sequence shown here is derived from an EMBL/GenBank/DDBJ whole genome shotgun (WGS) entry which is preliminary data.</text>
</comment>
<comment type="subunit">
    <text evidence="2">Heterodimer of SbcC and SbcD.</text>
</comment>
<evidence type="ECO:0000256" key="4">
    <source>
        <dbReference type="SAM" id="Coils"/>
    </source>
</evidence>
<dbReference type="PANTHER" id="PTHR32114:SF2">
    <property type="entry name" value="ABC TRANSPORTER ABCH.3"/>
    <property type="match status" value="1"/>
</dbReference>
<dbReference type="PANTHER" id="PTHR32114">
    <property type="entry name" value="ABC TRANSPORTER ABCH.3"/>
    <property type="match status" value="1"/>
</dbReference>
<sequence>MRLHTLALSAFGPFPEEVHIDFDAVAEDGLFLIAGPTGAGKTSILDALTFALYGRVPGERNRAAAFRSHFAAPDTRTWVRLEFSARGRRWRVERSPAYERPSKRDRTKLVAERPTALLSVFEDGEWAGRARTMADVQAQIQEAIGLGADQFSKIILLPQGDFAAFLEADPREREPLLQKLFGTGVYEQVARVLEDRAKDGRTRIREISEARRYLAESVREEIGEPLPAALPHEPSIGDVMAVLSPARAVLRERLEVARTVCDLAQATAHTASAHAARVAERIEDRRRLRALEHLETAHAADSGVRTELRSRLDRARRAAAVVPTIGELSRAEAAHAHASETLRTAEAHLGDARTALGPAVSVPTVGSARALHARAAARRTALSAEQDLRTLQEQDTAELDARAAALTALDAELEALDTEDDALAPVRADAPQVERDAVDLGTAREEHRRANELLTRLTELDAGLRRAREELARARDVRDRSRAHHEDLVTRRLAGIAGELAATLSADSPCPVCGSCVHPHPASPGDSPVTPADVENALGAWTTAAREYEAAATSLRELETARAGTAGALGDRTAETLAAEGAALESRTCDLESRTEAVRTARSRTAALQEQRARLTDRKEIEARAVTSLRATIAERAGRLAALGADEEDLRAFRALGLELPDSLEDAGAMETAAGALVDALEALTRAREALTAAEQEVTARREARDAALEEQGFSRAEEVETATASDVHALESELRGQQDRAARIEALRSEGWWDRARTDTASDDRLAAARAEAEAVREKADRDCADARGRLAVAEEHLERLSARSTRFLTTEEPREGELTALRDDVAIAGLVHATSPDNTKRMTLTSYALAALFADVAAHASERLVVMSAGRYRLVHDVSIGKGEKKAGLGLRVFDAFTQETRDTRSLSGGEGFMASLALALGLADTVAGTRGGVELDSLFIDEGFGSLDPDALAEVMRVLDELRAGGRTVGVISHVQAMQQSIPAGITVRNSPTGSRVHQRDATRLT</sequence>
<comment type="similarity">
    <text evidence="1">Belongs to the SMC family. SbcC subfamily.</text>
</comment>
<keyword evidence="4" id="KW-0175">Coiled coil</keyword>
<dbReference type="EMBL" id="BAAANO010000018">
    <property type="protein sequence ID" value="GAA2009164.1"/>
    <property type="molecule type" value="Genomic_DNA"/>
</dbReference>
<evidence type="ECO:0000313" key="7">
    <source>
        <dbReference type="Proteomes" id="UP001500755"/>
    </source>
</evidence>
<dbReference type="Gene3D" id="3.40.50.300">
    <property type="entry name" value="P-loop containing nucleotide triphosphate hydrolases"/>
    <property type="match status" value="2"/>
</dbReference>
<evidence type="ECO:0000256" key="1">
    <source>
        <dbReference type="ARBA" id="ARBA00006930"/>
    </source>
</evidence>
<gene>
    <name evidence="6" type="ORF">GCM10009755_19680</name>
</gene>
<keyword evidence="7" id="KW-1185">Reference proteome</keyword>
<dbReference type="InterPro" id="IPR027417">
    <property type="entry name" value="P-loop_NTPase"/>
</dbReference>
<evidence type="ECO:0000256" key="2">
    <source>
        <dbReference type="ARBA" id="ARBA00011322"/>
    </source>
</evidence>
<organism evidence="6 7">
    <name type="scientific">Brevibacterium samyangense</name>
    <dbReference type="NCBI Taxonomy" id="366888"/>
    <lineage>
        <taxon>Bacteria</taxon>
        <taxon>Bacillati</taxon>
        <taxon>Actinomycetota</taxon>
        <taxon>Actinomycetes</taxon>
        <taxon>Micrococcales</taxon>
        <taxon>Brevibacteriaceae</taxon>
        <taxon>Brevibacterium</taxon>
    </lineage>
</organism>
<feature type="coiled-coil region" evidence="4">
    <location>
        <begin position="450"/>
        <end position="484"/>
    </location>
</feature>
<evidence type="ECO:0000256" key="3">
    <source>
        <dbReference type="ARBA" id="ARBA00013368"/>
    </source>
</evidence>
<feature type="domain" description="Rad50/SbcC-type AAA" evidence="5">
    <location>
        <begin position="6"/>
        <end position="196"/>
    </location>
</feature>
<proteinExistence type="inferred from homology"/>
<protein>
    <recommendedName>
        <fullName evidence="3">Nuclease SbcCD subunit C</fullName>
    </recommendedName>
</protein>
<dbReference type="Proteomes" id="UP001500755">
    <property type="component" value="Unassembled WGS sequence"/>
</dbReference>
<dbReference type="Pfam" id="PF13476">
    <property type="entry name" value="AAA_23"/>
    <property type="match status" value="1"/>
</dbReference>
<dbReference type="RefSeq" id="WP_344309230.1">
    <property type="nucleotide sequence ID" value="NZ_BAAANO010000018.1"/>
</dbReference>
<dbReference type="Pfam" id="PF13558">
    <property type="entry name" value="SbcC_Walker_B"/>
    <property type="match status" value="1"/>
</dbReference>